<gene>
    <name evidence="6" type="ORF">YM304_02340</name>
</gene>
<name>A0A6C7E7G5_ILUCY</name>
<dbReference type="AlphaFoldDB" id="A0A6C7E7G5"/>
<proteinExistence type="predicted"/>
<evidence type="ECO:0000256" key="1">
    <source>
        <dbReference type="ARBA" id="ARBA00023015"/>
    </source>
</evidence>
<dbReference type="PROSITE" id="PS50977">
    <property type="entry name" value="HTH_TETR_2"/>
    <property type="match status" value="1"/>
</dbReference>
<keyword evidence="2 4" id="KW-0238">DNA-binding</keyword>
<dbReference type="PANTHER" id="PTHR30055">
    <property type="entry name" value="HTH-TYPE TRANSCRIPTIONAL REGULATOR RUTR"/>
    <property type="match status" value="1"/>
</dbReference>
<dbReference type="Pfam" id="PF00440">
    <property type="entry name" value="TetR_N"/>
    <property type="match status" value="1"/>
</dbReference>
<feature type="DNA-binding region" description="H-T-H motif" evidence="4">
    <location>
        <begin position="39"/>
        <end position="58"/>
    </location>
</feature>
<accession>A0A6C7E7G5</accession>
<dbReference type="InterPro" id="IPR054129">
    <property type="entry name" value="DesT_TetR_C"/>
</dbReference>
<dbReference type="KEGG" id="aym:YM304_02340"/>
<evidence type="ECO:0000256" key="4">
    <source>
        <dbReference type="PROSITE-ProRule" id="PRU00335"/>
    </source>
</evidence>
<dbReference type="PRINTS" id="PR00455">
    <property type="entry name" value="HTHTETR"/>
</dbReference>
<dbReference type="SUPFAM" id="SSF46689">
    <property type="entry name" value="Homeodomain-like"/>
    <property type="match status" value="1"/>
</dbReference>
<sequence length="205" mass="22906">MTIDDDGPRRTRMDPEARRGQIMRVAARLFEERPYSEVSISDIATEANIARGLLHHYFGSKRELYLEIVRMSVQTPLVDTPPEALGTAETWATAVDSFLSAIERNPTRWVNSVKVGGAETDDEVAAILDETREIIADQTLLAIGLGTRADEPVVRALLRAWGGFVQELTVEWVGRGRIDRDRARRAMLATLPLLVEQVLPLLDDD</sequence>
<evidence type="ECO:0000256" key="2">
    <source>
        <dbReference type="ARBA" id="ARBA00023125"/>
    </source>
</evidence>
<dbReference type="Proteomes" id="UP000011863">
    <property type="component" value="Chromosome"/>
</dbReference>
<dbReference type="OrthoDB" id="8479950at2"/>
<dbReference type="Gene3D" id="1.10.357.10">
    <property type="entry name" value="Tetracycline Repressor, domain 2"/>
    <property type="match status" value="1"/>
</dbReference>
<reference evidence="6 7" key="1">
    <citation type="journal article" date="2013" name="Int. J. Syst. Evol. Microbiol.">
        <title>Ilumatobacter nonamiense sp. nov. and Ilumatobacter coccineum sp. nov., isolated from seashore sand.</title>
        <authorList>
            <person name="Matsumoto A."/>
            <person name="Kasai H."/>
            <person name="Matsuo Y."/>
            <person name="Shizuri Y."/>
            <person name="Ichikawa N."/>
            <person name="Fujita N."/>
            <person name="Omura S."/>
            <person name="Takahashi Y."/>
        </authorList>
    </citation>
    <scope>NUCLEOTIDE SEQUENCE [LARGE SCALE GENOMIC DNA]</scope>
    <source>
        <strain evidence="7">NBRC 103263 / KCTC 29153 / YM16-304</strain>
    </source>
</reference>
<dbReference type="EMBL" id="AP012057">
    <property type="protein sequence ID" value="BAN00548.1"/>
    <property type="molecule type" value="Genomic_DNA"/>
</dbReference>
<feature type="domain" description="HTH tetR-type" evidence="5">
    <location>
        <begin position="16"/>
        <end position="76"/>
    </location>
</feature>
<evidence type="ECO:0000313" key="7">
    <source>
        <dbReference type="Proteomes" id="UP000011863"/>
    </source>
</evidence>
<dbReference type="InterPro" id="IPR009057">
    <property type="entry name" value="Homeodomain-like_sf"/>
</dbReference>
<keyword evidence="1" id="KW-0805">Transcription regulation</keyword>
<dbReference type="InterPro" id="IPR050109">
    <property type="entry name" value="HTH-type_TetR-like_transc_reg"/>
</dbReference>
<keyword evidence="7" id="KW-1185">Reference proteome</keyword>
<dbReference type="RefSeq" id="WP_015439796.1">
    <property type="nucleotide sequence ID" value="NC_020520.1"/>
</dbReference>
<dbReference type="InterPro" id="IPR001647">
    <property type="entry name" value="HTH_TetR"/>
</dbReference>
<dbReference type="GO" id="GO:0000976">
    <property type="term" value="F:transcription cis-regulatory region binding"/>
    <property type="evidence" value="ECO:0007669"/>
    <property type="project" value="TreeGrafter"/>
</dbReference>
<protein>
    <submittedName>
        <fullName evidence="6">Putative TetR family transcriptional regulator</fullName>
    </submittedName>
</protein>
<keyword evidence="3" id="KW-0804">Transcription</keyword>
<dbReference type="PANTHER" id="PTHR30055:SF234">
    <property type="entry name" value="HTH-TYPE TRANSCRIPTIONAL REGULATOR BETI"/>
    <property type="match status" value="1"/>
</dbReference>
<dbReference type="GO" id="GO:0003700">
    <property type="term" value="F:DNA-binding transcription factor activity"/>
    <property type="evidence" value="ECO:0007669"/>
    <property type="project" value="TreeGrafter"/>
</dbReference>
<evidence type="ECO:0000313" key="6">
    <source>
        <dbReference type="EMBL" id="BAN00548.1"/>
    </source>
</evidence>
<evidence type="ECO:0000259" key="5">
    <source>
        <dbReference type="PROSITE" id="PS50977"/>
    </source>
</evidence>
<organism evidence="6 7">
    <name type="scientific">Ilumatobacter coccineus (strain NBRC 103263 / KCTC 29153 / YM16-304)</name>
    <dbReference type="NCBI Taxonomy" id="1313172"/>
    <lineage>
        <taxon>Bacteria</taxon>
        <taxon>Bacillati</taxon>
        <taxon>Actinomycetota</taxon>
        <taxon>Acidimicrobiia</taxon>
        <taxon>Acidimicrobiales</taxon>
        <taxon>Ilumatobacteraceae</taxon>
        <taxon>Ilumatobacter</taxon>
    </lineage>
</organism>
<dbReference type="Pfam" id="PF21943">
    <property type="entry name" value="TetR_C_46"/>
    <property type="match status" value="1"/>
</dbReference>
<evidence type="ECO:0000256" key="3">
    <source>
        <dbReference type="ARBA" id="ARBA00023163"/>
    </source>
</evidence>